<protein>
    <submittedName>
        <fullName evidence="1">Uncharacterized protein</fullName>
    </submittedName>
</protein>
<reference evidence="1" key="1">
    <citation type="submission" date="2021-06" db="EMBL/GenBank/DDBJ databases">
        <authorList>
            <person name="Hodson N. C."/>
            <person name="Mongue J. A."/>
            <person name="Jaron S. K."/>
        </authorList>
    </citation>
    <scope>NUCLEOTIDE SEQUENCE</scope>
</reference>
<dbReference type="Proteomes" id="UP000708208">
    <property type="component" value="Unassembled WGS sequence"/>
</dbReference>
<proteinExistence type="predicted"/>
<evidence type="ECO:0000313" key="1">
    <source>
        <dbReference type="EMBL" id="CAG7719550.1"/>
    </source>
</evidence>
<name>A0A8J2NZ09_9HEXA</name>
<feature type="non-terminal residue" evidence="1">
    <location>
        <position position="1"/>
    </location>
</feature>
<dbReference type="AlphaFoldDB" id="A0A8J2NZ09"/>
<dbReference type="EMBL" id="CAJVCH010062453">
    <property type="protein sequence ID" value="CAG7719550.1"/>
    <property type="molecule type" value="Genomic_DNA"/>
</dbReference>
<gene>
    <name evidence="1" type="ORF">AFUS01_LOCUS8872</name>
</gene>
<comment type="caution">
    <text evidence="1">The sequence shown here is derived from an EMBL/GenBank/DDBJ whole genome shotgun (WGS) entry which is preliminary data.</text>
</comment>
<accession>A0A8J2NZ09</accession>
<feature type="non-terminal residue" evidence="1">
    <location>
        <position position="42"/>
    </location>
</feature>
<evidence type="ECO:0000313" key="2">
    <source>
        <dbReference type="Proteomes" id="UP000708208"/>
    </source>
</evidence>
<sequence length="42" mass="5236">TRWHRIEPNKVRYYDLTLHPMSMKTSFRHAEAVFWYETLPQV</sequence>
<keyword evidence="2" id="KW-1185">Reference proteome</keyword>
<organism evidence="1 2">
    <name type="scientific">Allacma fusca</name>
    <dbReference type="NCBI Taxonomy" id="39272"/>
    <lineage>
        <taxon>Eukaryota</taxon>
        <taxon>Metazoa</taxon>
        <taxon>Ecdysozoa</taxon>
        <taxon>Arthropoda</taxon>
        <taxon>Hexapoda</taxon>
        <taxon>Collembola</taxon>
        <taxon>Symphypleona</taxon>
        <taxon>Sminthuridae</taxon>
        <taxon>Allacma</taxon>
    </lineage>
</organism>